<protein>
    <submittedName>
        <fullName evidence="1">Uncharacterized protein</fullName>
    </submittedName>
</protein>
<accession>A0A871BLH3</accession>
<name>A0A871BLH3_HALGI</name>
<sequence>MSEDKGFAQNVRISDDQLVFNEDHDIEGQIEAHIRYHFSRRLFVQSTEKVDDDLLITLGLSYPRDVSDCRDRDNVIKMVNIGNIETLHAYPVGQSHYQIDLPEPSELYNSYKEKHEELMTELDWTMASTIYEKIYNLSPVRNQLNSVIEIADFVRNDSPFSTETLDDWLTTDNTEKYVEVLSDLDFIRIDEDGMVLPGKKIESADIQRLDQEEYEKKVVGKIINDGYASLKNKLQLGMLSHFPKYANAYYVSAFRKNDPSLWLSVDDVVHNLRTEYYDNTPRPKVRRKLRSLDKAGVLRFEDHQVRARDEVYNTAMKGIPSFG</sequence>
<evidence type="ECO:0000313" key="1">
    <source>
        <dbReference type="EMBL" id="QOS13594.1"/>
    </source>
</evidence>
<proteinExistence type="predicted"/>
<dbReference type="GeneID" id="59461119"/>
<dbReference type="EMBL" id="CP063206">
    <property type="protein sequence ID" value="QOS13594.1"/>
    <property type="molecule type" value="Genomic_DNA"/>
</dbReference>
<keyword evidence="1" id="KW-0614">Plasmid</keyword>
<evidence type="ECO:0000313" key="2">
    <source>
        <dbReference type="Proteomes" id="UP000663064"/>
    </source>
</evidence>
<organism evidence="1 2">
    <name type="scientific">Haloferax gibbonsii</name>
    <dbReference type="NCBI Taxonomy" id="35746"/>
    <lineage>
        <taxon>Archaea</taxon>
        <taxon>Methanobacteriati</taxon>
        <taxon>Methanobacteriota</taxon>
        <taxon>Stenosarchaea group</taxon>
        <taxon>Halobacteria</taxon>
        <taxon>Halobacteriales</taxon>
        <taxon>Haloferacaceae</taxon>
        <taxon>Haloferax</taxon>
    </lineage>
</organism>
<gene>
    <name evidence="1" type="ORF">HfgLR_21910</name>
</gene>
<dbReference type="Proteomes" id="UP000663064">
    <property type="component" value="Plasmid pHGLR1"/>
</dbReference>
<dbReference type="RefSeq" id="WP_193493598.1">
    <property type="nucleotide sequence ID" value="NZ_CP063206.1"/>
</dbReference>
<dbReference type="AlphaFoldDB" id="A0A871BLH3"/>
<reference evidence="1" key="1">
    <citation type="journal article" date="2021" name="Front. Microbiol.">
        <title>Cellular and Genomic Properties of Haloferax gibbonsii LR2-5, the Host of Euryarchaeal Virus HFTV1.</title>
        <authorList>
            <person name="Tittes C."/>
            <person name="Schwarzer S."/>
            <person name="Pfeiffer F."/>
            <person name="Dyall-Smith M."/>
            <person name="Rodriguez-Franco M."/>
            <person name="Oksanen H.M."/>
            <person name="Quax T.E.F."/>
        </authorList>
    </citation>
    <scope>NUCLEOTIDE SEQUENCE</scope>
    <source>
        <strain evidence="1">LR2-5</strain>
    </source>
</reference>
<geneLocation type="plasmid" evidence="1 2">
    <name>pHGLR1</name>
</geneLocation>